<dbReference type="RefSeq" id="WP_260907920.1">
    <property type="nucleotide sequence ID" value="NZ_JAODDX010000006.1"/>
</dbReference>
<gene>
    <name evidence="1" type="ORF">PJV93_09985</name>
</gene>
<protein>
    <submittedName>
        <fullName evidence="1">Uncharacterized protein</fullName>
    </submittedName>
</protein>
<sequence>MKSDIDVVYSPVTIEEIGQIKNDENFAKHFTEHYCVLEQLEAKFIDPLSKKLIDEKPHKVALNYLNNKKNLSHSPYFYLEKVLDDFNRKVSGLNVDKSFDDISEKMKMFLTDILNDNISKIDNLNDEDYEEPVRSIIINMKKDISQLLKKSLPISNIFNQVSISPYSINQYRKDERTKKVMDSNPTRSELIMELKRRWKNESHFFEQTPFNNLIESKIFYAYTQLNWLGYYPDDFTKVKKNNDRFNASQNDMKHASFAYISTFLISNDTKFREKTILSYEFANVKTIVCSYETFLEEYFLLLGGKK</sequence>
<reference evidence="1" key="2">
    <citation type="submission" date="2023-01" db="EMBL/GenBank/DDBJ databases">
        <authorList>
            <person name="Uljanovas D."/>
        </authorList>
    </citation>
    <scope>NUCLEOTIDE SEQUENCE</scope>
    <source>
        <strain evidence="1">S41</strain>
    </source>
</reference>
<accession>A0AAW7QEA9</accession>
<organism evidence="1 2">
    <name type="scientific">Aliarcobacter butzleri</name>
    <dbReference type="NCBI Taxonomy" id="28197"/>
    <lineage>
        <taxon>Bacteria</taxon>
        <taxon>Pseudomonadati</taxon>
        <taxon>Campylobacterota</taxon>
        <taxon>Epsilonproteobacteria</taxon>
        <taxon>Campylobacterales</taxon>
        <taxon>Arcobacteraceae</taxon>
        <taxon>Aliarcobacter</taxon>
    </lineage>
</organism>
<evidence type="ECO:0000313" key="2">
    <source>
        <dbReference type="Proteomes" id="UP001170364"/>
    </source>
</evidence>
<name>A0AAW7QEA9_9BACT</name>
<evidence type="ECO:0000313" key="1">
    <source>
        <dbReference type="EMBL" id="MDN5124235.1"/>
    </source>
</evidence>
<dbReference type="EMBL" id="JAQJJG010000013">
    <property type="protein sequence ID" value="MDN5124235.1"/>
    <property type="molecule type" value="Genomic_DNA"/>
</dbReference>
<dbReference type="Proteomes" id="UP001170364">
    <property type="component" value="Unassembled WGS sequence"/>
</dbReference>
<reference evidence="1" key="1">
    <citation type="journal article" date="2023" name="Microorganisms">
        <title>Genomic Characterization of Arcobacter butzleri Strains Isolated from Various Sources in Lithuania.</title>
        <authorList>
            <person name="Uljanovas D."/>
            <person name="Golz G."/>
            <person name="Fleischmann S."/>
            <person name="Kudirkiene E."/>
            <person name="Kasetiene N."/>
            <person name="Grineviciene A."/>
            <person name="Tamuleviciene E."/>
            <person name="Aksomaitiene J."/>
            <person name="Alter T."/>
            <person name="Malakauskas M."/>
        </authorList>
    </citation>
    <scope>NUCLEOTIDE SEQUENCE</scope>
    <source>
        <strain evidence="1">S41</strain>
    </source>
</reference>
<dbReference type="AlphaFoldDB" id="A0AAW7QEA9"/>
<comment type="caution">
    <text evidence="1">The sequence shown here is derived from an EMBL/GenBank/DDBJ whole genome shotgun (WGS) entry which is preliminary data.</text>
</comment>
<proteinExistence type="predicted"/>